<keyword evidence="4 8" id="KW-0418">Kinase</keyword>
<dbReference type="PROSITE" id="PS50011">
    <property type="entry name" value="PROTEIN_KINASE_DOM"/>
    <property type="match status" value="1"/>
</dbReference>
<dbReference type="InterPro" id="IPR011009">
    <property type="entry name" value="Kinase-like_dom_sf"/>
</dbReference>
<evidence type="ECO:0000256" key="6">
    <source>
        <dbReference type="SAM" id="Phobius"/>
    </source>
</evidence>
<keyword evidence="6" id="KW-0812">Transmembrane</keyword>
<keyword evidence="1 8" id="KW-0723">Serine/threonine-protein kinase</keyword>
<dbReference type="InterPro" id="IPR000719">
    <property type="entry name" value="Prot_kinase_dom"/>
</dbReference>
<dbReference type="FunFam" id="1.10.510.10:FF:000021">
    <property type="entry name" value="Serine/threonine protein kinase"/>
    <property type="match status" value="1"/>
</dbReference>
<dbReference type="Pfam" id="PF16158">
    <property type="entry name" value="N_BRCA1_IG"/>
    <property type="match status" value="1"/>
</dbReference>
<dbReference type="PROSITE" id="PS00107">
    <property type="entry name" value="PROTEIN_KINASE_ATP"/>
    <property type="match status" value="1"/>
</dbReference>
<protein>
    <submittedName>
        <fullName evidence="8">Serine/threonine protein kinase PrkC, regulator of stationary phase</fullName>
    </submittedName>
</protein>
<keyword evidence="2" id="KW-0808">Transferase</keyword>
<evidence type="ECO:0000256" key="2">
    <source>
        <dbReference type="ARBA" id="ARBA00022679"/>
    </source>
</evidence>
<keyword evidence="5" id="KW-0067">ATP-binding</keyword>
<proteinExistence type="predicted"/>
<dbReference type="PANTHER" id="PTHR43289">
    <property type="entry name" value="MITOGEN-ACTIVATED PROTEIN KINASE KINASE KINASE 20-RELATED"/>
    <property type="match status" value="1"/>
</dbReference>
<dbReference type="InterPro" id="IPR017441">
    <property type="entry name" value="Protein_kinase_ATP_BS"/>
</dbReference>
<evidence type="ECO:0000256" key="4">
    <source>
        <dbReference type="ARBA" id="ARBA00022777"/>
    </source>
</evidence>
<evidence type="ECO:0000256" key="3">
    <source>
        <dbReference type="ARBA" id="ARBA00022741"/>
    </source>
</evidence>
<dbReference type="GO" id="GO:0004674">
    <property type="term" value="F:protein serine/threonine kinase activity"/>
    <property type="evidence" value="ECO:0007669"/>
    <property type="project" value="UniProtKB-KW"/>
</dbReference>
<dbReference type="Gene3D" id="2.60.40.10">
    <property type="entry name" value="Immunoglobulins"/>
    <property type="match status" value="1"/>
</dbReference>
<dbReference type="SMART" id="SM00220">
    <property type="entry name" value="S_TKc"/>
    <property type="match status" value="1"/>
</dbReference>
<feature type="transmembrane region" description="Helical" evidence="6">
    <location>
        <begin position="336"/>
        <end position="359"/>
    </location>
</feature>
<gene>
    <name evidence="8" type="ORF">MNBD_CHLOROFLEXI01-4227</name>
</gene>
<evidence type="ECO:0000256" key="1">
    <source>
        <dbReference type="ARBA" id="ARBA00022527"/>
    </source>
</evidence>
<dbReference type="Gene3D" id="1.10.510.10">
    <property type="entry name" value="Transferase(Phosphotransferase) domain 1"/>
    <property type="match status" value="1"/>
</dbReference>
<dbReference type="Pfam" id="PF00069">
    <property type="entry name" value="Pkinase"/>
    <property type="match status" value="1"/>
</dbReference>
<organism evidence="8">
    <name type="scientific">hydrothermal vent metagenome</name>
    <dbReference type="NCBI Taxonomy" id="652676"/>
    <lineage>
        <taxon>unclassified sequences</taxon>
        <taxon>metagenomes</taxon>
        <taxon>ecological metagenomes</taxon>
    </lineage>
</organism>
<reference evidence="8" key="1">
    <citation type="submission" date="2018-06" db="EMBL/GenBank/DDBJ databases">
        <authorList>
            <person name="Zhirakovskaya E."/>
        </authorList>
    </citation>
    <scope>NUCLEOTIDE SEQUENCE</scope>
</reference>
<dbReference type="EMBL" id="UOEU01000009">
    <property type="protein sequence ID" value="VAW29864.1"/>
    <property type="molecule type" value="Genomic_DNA"/>
</dbReference>
<accession>A0A3B0VDE4</accession>
<dbReference type="SUPFAM" id="SSF56112">
    <property type="entry name" value="Protein kinase-like (PK-like)"/>
    <property type="match status" value="1"/>
</dbReference>
<dbReference type="PANTHER" id="PTHR43289:SF6">
    <property type="entry name" value="SERINE_THREONINE-PROTEIN KINASE NEKL-3"/>
    <property type="match status" value="1"/>
</dbReference>
<dbReference type="Gene3D" id="3.30.200.20">
    <property type="entry name" value="Phosphorylase Kinase, domain 1"/>
    <property type="match status" value="1"/>
</dbReference>
<evidence type="ECO:0000259" key="7">
    <source>
        <dbReference type="PROSITE" id="PS50011"/>
    </source>
</evidence>
<dbReference type="CDD" id="cd14947">
    <property type="entry name" value="NBR1_like"/>
    <property type="match status" value="1"/>
</dbReference>
<keyword evidence="3" id="KW-0547">Nucleotide-binding</keyword>
<keyword evidence="6" id="KW-0472">Membrane</keyword>
<dbReference type="FunFam" id="3.30.200.20:FF:000035">
    <property type="entry name" value="Serine/threonine protein kinase Stk1"/>
    <property type="match status" value="1"/>
</dbReference>
<dbReference type="CDD" id="cd14014">
    <property type="entry name" value="STKc_PknB_like"/>
    <property type="match status" value="1"/>
</dbReference>
<dbReference type="InterPro" id="IPR032350">
    <property type="entry name" value="Nbr1_FW"/>
</dbReference>
<dbReference type="AlphaFoldDB" id="A0A3B0VDE4"/>
<dbReference type="InterPro" id="IPR013783">
    <property type="entry name" value="Ig-like_fold"/>
</dbReference>
<feature type="domain" description="Protein kinase" evidence="7">
    <location>
        <begin position="13"/>
        <end position="291"/>
    </location>
</feature>
<name>A0A3B0VDE4_9ZZZZ</name>
<sequence>MSGTLSGKKAGKYVIKEKLGTGGMAEVYKGYQENLDRYVAIKLMHAFLISDQDFLNRFQREARAMASLNHPNIVGVYDFDVYDEDSYYLVMEYVRGGTLKEHLEELARNGEHMPLTAVVKMVAEIADALAYAHRREMVHRDIKPANIMLNEDTERAVLTDFGIVKLLGNQAMAYTATGALIGTPAYMSPEQALGNSGDHRVDIYSLGVMLFQMVTGTLPFDAETPLAIVMQHVNTPTPLPDSIIPGIPWGLQEVILKAMAKIPEDRYASAGEFAAALRSVDLSGTMSKPALPASSLAPSVKDYPTPATTEVVVPTLETAVLTPSPPAEQPKKRPKWLIPVIGVVVSAAIAGILAVSGVFGSGSPTPTIVPVAIVEDTPEATETNTPRPTNTQAPDAVATSLAQLVLDLTAAARPTETPTPSKTPTATATATATVNATSEFLLNCETAVELVAVSRNGFISNAVTTQFNFTAAWELKNSGTCPWPANLQWEYVEGETFDYDDGPILLEEAVEPGDEISLTALLKGPQEPGTYESSWQLVDADGKVYGEPITFEFRAFLPATSTPIPTNTPEAPATAEAIGGQVNWIFTVGSCNYLGGSDDWRCQVTITPYIDGSDQVGDYTLFVFDLPGGQAAVYRGTGPFVHFVRARRCAAYNQEVRVVDDLTATELTRNLYVDPNVSMEGGCTEP</sequence>
<dbReference type="InterPro" id="IPR008271">
    <property type="entry name" value="Ser/Thr_kinase_AS"/>
</dbReference>
<evidence type="ECO:0000256" key="5">
    <source>
        <dbReference type="ARBA" id="ARBA00022840"/>
    </source>
</evidence>
<evidence type="ECO:0000313" key="8">
    <source>
        <dbReference type="EMBL" id="VAW29864.1"/>
    </source>
</evidence>
<keyword evidence="6" id="KW-1133">Transmembrane helix</keyword>
<dbReference type="PROSITE" id="PS00108">
    <property type="entry name" value="PROTEIN_KINASE_ST"/>
    <property type="match status" value="1"/>
</dbReference>
<dbReference type="GO" id="GO:0005524">
    <property type="term" value="F:ATP binding"/>
    <property type="evidence" value="ECO:0007669"/>
    <property type="project" value="UniProtKB-KW"/>
</dbReference>